<organism evidence="1 2">
    <name type="scientific">Gillisia limnaea (strain DSM 15749 / LMG 21470 / R-8282)</name>
    <dbReference type="NCBI Taxonomy" id="865937"/>
    <lineage>
        <taxon>Bacteria</taxon>
        <taxon>Pseudomonadati</taxon>
        <taxon>Bacteroidota</taxon>
        <taxon>Flavobacteriia</taxon>
        <taxon>Flavobacteriales</taxon>
        <taxon>Flavobacteriaceae</taxon>
        <taxon>Gillisia</taxon>
    </lineage>
</organism>
<accession>H2BSU4</accession>
<dbReference type="AlphaFoldDB" id="H2BSU4"/>
<evidence type="ECO:0000313" key="1">
    <source>
        <dbReference type="EMBL" id="EHQ01474.1"/>
    </source>
</evidence>
<gene>
    <name evidence="1" type="ORF">Gilli_0772</name>
</gene>
<proteinExistence type="predicted"/>
<reference evidence="2" key="1">
    <citation type="journal article" date="2012" name="Stand. Genomic Sci.">
        <title>Genome sequence of the Antarctic rhodopsins-containing flavobacterium Gillisia limnaea type strain (R-8282(T)).</title>
        <authorList>
            <person name="Riedel T."/>
            <person name="Held B."/>
            <person name="Nolan M."/>
            <person name="Lucas S."/>
            <person name="Lapidus A."/>
            <person name="Tice H."/>
            <person name="Del Rio T.G."/>
            <person name="Cheng J.F."/>
            <person name="Han C."/>
            <person name="Tapia R."/>
            <person name="Goodwin L.A."/>
            <person name="Pitluck S."/>
            <person name="Liolios K."/>
            <person name="Mavromatis K."/>
            <person name="Pagani I."/>
            <person name="Ivanova N."/>
            <person name="Mikhailova N."/>
            <person name="Pati A."/>
            <person name="Chen A."/>
            <person name="Palaniappan K."/>
            <person name="Land M."/>
            <person name="Rohde M."/>
            <person name="Tindall B.J."/>
            <person name="Detter J.C."/>
            <person name="Goker M."/>
            <person name="Bristow J."/>
            <person name="Eisen J.A."/>
            <person name="Markowitz V."/>
            <person name="Hugenholtz P."/>
            <person name="Kyrpides N.C."/>
            <person name="Klenk H.P."/>
            <person name="Woyke T."/>
        </authorList>
    </citation>
    <scope>NUCLEOTIDE SEQUENCE [LARGE SCALE GENOMIC DNA]</scope>
    <source>
        <strain evidence="2">DSM 15749 / LMG 21470 / R-8282</strain>
    </source>
</reference>
<dbReference type="STRING" id="865937.Gilli_0772"/>
<dbReference type="EMBL" id="JH594606">
    <property type="protein sequence ID" value="EHQ01474.1"/>
    <property type="molecule type" value="Genomic_DNA"/>
</dbReference>
<dbReference type="HOGENOM" id="CLU_3216821_0_0_10"/>
<keyword evidence="2" id="KW-1185">Reference proteome</keyword>
<protein>
    <submittedName>
        <fullName evidence="1">Uncharacterized protein</fullName>
    </submittedName>
</protein>
<name>H2BSU4_GILLR</name>
<dbReference type="Proteomes" id="UP000003844">
    <property type="component" value="Unassembled WGS sequence"/>
</dbReference>
<evidence type="ECO:0000313" key="2">
    <source>
        <dbReference type="Proteomes" id="UP000003844"/>
    </source>
</evidence>
<sequence length="44" mass="5036">MSFPFMQGQSSYPHSKYGTAIAGIPSAKEAFKNEIWQMEGQYYK</sequence>